<dbReference type="OrthoDB" id="20282at2759"/>
<name>A0A3M6UBL0_POCDA</name>
<evidence type="ECO:0000313" key="4">
    <source>
        <dbReference type="EMBL" id="RMX51050.1"/>
    </source>
</evidence>
<protein>
    <submittedName>
        <fullName evidence="4">Uncharacterized protein</fullName>
    </submittedName>
</protein>
<comment type="subcellular location">
    <subcellularLocation>
        <location evidence="1">Cytoplasm</location>
    </subcellularLocation>
</comment>
<dbReference type="Proteomes" id="UP000275408">
    <property type="component" value="Unassembled WGS sequence"/>
</dbReference>
<keyword evidence="2" id="KW-0963">Cytoplasm</keyword>
<organism evidence="4 5">
    <name type="scientific">Pocillopora damicornis</name>
    <name type="common">Cauliflower coral</name>
    <name type="synonym">Millepora damicornis</name>
    <dbReference type="NCBI Taxonomy" id="46731"/>
    <lineage>
        <taxon>Eukaryota</taxon>
        <taxon>Metazoa</taxon>
        <taxon>Cnidaria</taxon>
        <taxon>Anthozoa</taxon>
        <taxon>Hexacorallia</taxon>
        <taxon>Scleractinia</taxon>
        <taxon>Astrocoeniina</taxon>
        <taxon>Pocilloporidae</taxon>
        <taxon>Pocillopora</taxon>
    </lineage>
</organism>
<dbReference type="PANTHER" id="PTHR21162">
    <property type="entry name" value="P53 AND DNA DAMAGE-REGULATED PROTEIN"/>
    <property type="match status" value="1"/>
</dbReference>
<proteinExistence type="predicted"/>
<evidence type="ECO:0000313" key="5">
    <source>
        <dbReference type="Proteomes" id="UP000275408"/>
    </source>
</evidence>
<evidence type="ECO:0000256" key="1">
    <source>
        <dbReference type="ARBA" id="ARBA00004496"/>
    </source>
</evidence>
<dbReference type="GO" id="GO:0005737">
    <property type="term" value="C:cytoplasm"/>
    <property type="evidence" value="ECO:0007669"/>
    <property type="project" value="UniProtKB-SubCell"/>
</dbReference>
<keyword evidence="5" id="KW-1185">Reference proteome</keyword>
<gene>
    <name evidence="4" type="ORF">pdam_00018905</name>
</gene>
<evidence type="ECO:0000256" key="3">
    <source>
        <dbReference type="ARBA" id="ARBA00023186"/>
    </source>
</evidence>
<sequence length="75" mass="8581">SKPWVCFGNMFIKLPSSNVQAMLQQDQKNLEEEISRLRKDLKPKVSKLHELEGLPEVKGFDLTALTKDDLQSLEP</sequence>
<dbReference type="CDD" id="cd22860">
    <property type="entry name" value="PDRG1"/>
    <property type="match status" value="1"/>
</dbReference>
<dbReference type="STRING" id="46731.A0A3M6UBL0"/>
<keyword evidence="3" id="KW-0143">Chaperone</keyword>
<dbReference type="SUPFAM" id="SSF46579">
    <property type="entry name" value="Prefoldin"/>
    <property type="match status" value="1"/>
</dbReference>
<dbReference type="InterPro" id="IPR030482">
    <property type="entry name" value="PDRG1"/>
</dbReference>
<accession>A0A3M6UBL0</accession>
<dbReference type="PANTHER" id="PTHR21162:SF0">
    <property type="entry name" value="P53 AND DNA DAMAGE-REGULATED PROTEIN 1"/>
    <property type="match status" value="1"/>
</dbReference>
<comment type="caution">
    <text evidence="4">The sequence shown here is derived from an EMBL/GenBank/DDBJ whole genome shotgun (WGS) entry which is preliminary data.</text>
</comment>
<feature type="non-terminal residue" evidence="4">
    <location>
        <position position="1"/>
    </location>
</feature>
<evidence type="ECO:0000256" key="2">
    <source>
        <dbReference type="ARBA" id="ARBA00022490"/>
    </source>
</evidence>
<dbReference type="AlphaFoldDB" id="A0A3M6UBL0"/>
<reference evidence="4 5" key="1">
    <citation type="journal article" date="2018" name="Sci. Rep.">
        <title>Comparative analysis of the Pocillopora damicornis genome highlights role of immune system in coral evolution.</title>
        <authorList>
            <person name="Cunning R."/>
            <person name="Bay R.A."/>
            <person name="Gillette P."/>
            <person name="Baker A.C."/>
            <person name="Traylor-Knowles N."/>
        </authorList>
    </citation>
    <scope>NUCLEOTIDE SEQUENCE [LARGE SCALE GENOMIC DNA]</scope>
    <source>
        <strain evidence="4">RSMAS</strain>
        <tissue evidence="4">Whole animal</tissue>
    </source>
</reference>
<dbReference type="EMBL" id="RCHS01001842">
    <property type="protein sequence ID" value="RMX51050.1"/>
    <property type="molecule type" value="Genomic_DNA"/>
</dbReference>